<proteinExistence type="predicted"/>
<dbReference type="STRING" id="39492.ERS852540_01022"/>
<dbReference type="Pfam" id="PF01636">
    <property type="entry name" value="APH"/>
    <property type="match status" value="1"/>
</dbReference>
<dbReference type="InterPro" id="IPR002575">
    <property type="entry name" value="Aminoglycoside_PTrfase"/>
</dbReference>
<dbReference type="Proteomes" id="UP000095662">
    <property type="component" value="Unassembled WGS sequence"/>
</dbReference>
<feature type="domain" description="Aminoglycoside phosphotransferase" evidence="1">
    <location>
        <begin position="17"/>
        <end position="192"/>
    </location>
</feature>
<keyword evidence="2" id="KW-0723">Serine/threonine-protein kinase</keyword>
<keyword evidence="2" id="KW-0418">Kinase</keyword>
<evidence type="ECO:0000313" key="3">
    <source>
        <dbReference type="Proteomes" id="UP000095662"/>
    </source>
</evidence>
<dbReference type="OrthoDB" id="9800774at2"/>
<gene>
    <name evidence="2" type="ORF">ERS852540_01022</name>
</gene>
<evidence type="ECO:0000313" key="2">
    <source>
        <dbReference type="EMBL" id="CUQ84988.1"/>
    </source>
</evidence>
<dbReference type="Gene3D" id="3.90.1200.10">
    <property type="match status" value="1"/>
</dbReference>
<keyword evidence="2" id="KW-0808">Transferase</keyword>
<sequence>MNEIKLGKKISEGKTVDVYESGDLAVKVFKPDAPKTVVFYEAFMDSKVEETGLNVPKIKEVELIDGKWAIATELIKGKTLAQIMQEEPENCDGYLDDMVELQLEIHSKKVTGISKLKDNLRAEIESLDVIDHIKRYDLLTRLDSTPKHVKLCHGNFGPENIVVTDDNKVYIVDWIGASAGNASADVAKTYLKLALTSTETAEKYLNLFCKKTNTAKTYVQEWLPIMAASTLAKGVTSKEEKDLLFTWLDVVDYS</sequence>
<protein>
    <submittedName>
        <fullName evidence="2">Serine/threonine protein kinase</fullName>
    </submittedName>
</protein>
<reference evidence="2 3" key="1">
    <citation type="submission" date="2015-09" db="EMBL/GenBank/DDBJ databases">
        <authorList>
            <consortium name="Pathogen Informatics"/>
        </authorList>
    </citation>
    <scope>NUCLEOTIDE SEQUENCE [LARGE SCALE GENOMIC DNA]</scope>
    <source>
        <strain evidence="2 3">2789STDY5834928</strain>
    </source>
</reference>
<dbReference type="InterPro" id="IPR011009">
    <property type="entry name" value="Kinase-like_dom_sf"/>
</dbReference>
<dbReference type="GO" id="GO:0004674">
    <property type="term" value="F:protein serine/threonine kinase activity"/>
    <property type="evidence" value="ECO:0007669"/>
    <property type="project" value="UniProtKB-KW"/>
</dbReference>
<organism evidence="2 3">
    <name type="scientific">[Eubacterium] siraeum</name>
    <dbReference type="NCBI Taxonomy" id="39492"/>
    <lineage>
        <taxon>Bacteria</taxon>
        <taxon>Bacillati</taxon>
        <taxon>Bacillota</taxon>
        <taxon>Clostridia</taxon>
        <taxon>Eubacteriales</taxon>
        <taxon>Oscillospiraceae</taxon>
        <taxon>Oscillospiraceae incertae sedis</taxon>
    </lineage>
</organism>
<accession>A0A174ZL80</accession>
<evidence type="ECO:0000259" key="1">
    <source>
        <dbReference type="Pfam" id="PF01636"/>
    </source>
</evidence>
<dbReference type="EMBL" id="CZBY01000006">
    <property type="protein sequence ID" value="CUQ84988.1"/>
    <property type="molecule type" value="Genomic_DNA"/>
</dbReference>
<dbReference type="AlphaFoldDB" id="A0A174ZL80"/>
<dbReference type="SUPFAM" id="SSF56112">
    <property type="entry name" value="Protein kinase-like (PK-like)"/>
    <property type="match status" value="1"/>
</dbReference>
<name>A0A174ZL80_9FIRM</name>